<dbReference type="GO" id="GO:0006650">
    <property type="term" value="P:glycerophospholipid metabolic process"/>
    <property type="evidence" value="ECO:0007669"/>
    <property type="project" value="UniProtKB-UniRule"/>
</dbReference>
<keyword evidence="21" id="KW-1185">Reference proteome</keyword>
<dbReference type="Pfam" id="PF07479">
    <property type="entry name" value="NAD_Gly3P_dh_C"/>
    <property type="match status" value="1"/>
</dbReference>
<dbReference type="KEGG" id="mri:Mal4_15360"/>
<evidence type="ECO:0000256" key="6">
    <source>
        <dbReference type="ARBA" id="ARBA00023098"/>
    </source>
</evidence>
<feature type="binding site" evidence="16">
    <location>
        <position position="85"/>
    </location>
    <ligand>
        <name>NAD(+)</name>
        <dbReference type="ChEBI" id="CHEBI:57540"/>
    </ligand>
</feature>
<dbReference type="GO" id="GO:0141152">
    <property type="term" value="F:glycerol-3-phosphate dehydrogenase (NAD+) activity"/>
    <property type="evidence" value="ECO:0007669"/>
    <property type="project" value="RHEA"/>
</dbReference>
<name>A0A517Z432_9PLAN</name>
<dbReference type="GO" id="GO:0005975">
    <property type="term" value="P:carbohydrate metabolic process"/>
    <property type="evidence" value="ECO:0007669"/>
    <property type="project" value="InterPro"/>
</dbReference>
<dbReference type="GO" id="GO:0046168">
    <property type="term" value="P:glycerol-3-phosphate catabolic process"/>
    <property type="evidence" value="ECO:0007669"/>
    <property type="project" value="InterPro"/>
</dbReference>
<feature type="active site" description="Proton acceptor" evidence="13 14">
    <location>
        <position position="191"/>
    </location>
</feature>
<feature type="binding site" evidence="15">
    <location>
        <position position="108"/>
    </location>
    <ligand>
        <name>substrate</name>
    </ligand>
</feature>
<feature type="binding site" evidence="13">
    <location>
        <position position="136"/>
    </location>
    <ligand>
        <name>sn-glycerol 3-phosphate</name>
        <dbReference type="ChEBI" id="CHEBI:57597"/>
    </ligand>
</feature>
<dbReference type="PROSITE" id="PS51257">
    <property type="entry name" value="PROKAR_LIPOPROTEIN"/>
    <property type="match status" value="1"/>
</dbReference>
<comment type="caution">
    <text evidence="13">Lacks conserved residue(s) required for the propagation of feature annotation.</text>
</comment>
<evidence type="ECO:0000256" key="7">
    <source>
        <dbReference type="ARBA" id="ARBA00023209"/>
    </source>
</evidence>
<evidence type="ECO:0000256" key="1">
    <source>
        <dbReference type="ARBA" id="ARBA00011009"/>
    </source>
</evidence>
<evidence type="ECO:0000256" key="15">
    <source>
        <dbReference type="PIRSR" id="PIRSR000114-2"/>
    </source>
</evidence>
<feature type="binding site" evidence="13">
    <location>
        <position position="108"/>
    </location>
    <ligand>
        <name>sn-glycerol 3-phosphate</name>
        <dbReference type="ChEBI" id="CHEBI:57597"/>
    </ligand>
</feature>
<keyword evidence="3 13" id="KW-0521">NADP</keyword>
<dbReference type="GO" id="GO:0051287">
    <property type="term" value="F:NAD binding"/>
    <property type="evidence" value="ECO:0007669"/>
    <property type="project" value="InterPro"/>
</dbReference>
<dbReference type="OrthoDB" id="9812273at2"/>
<reference evidence="20 21" key="1">
    <citation type="submission" date="2019-02" db="EMBL/GenBank/DDBJ databases">
        <title>Deep-cultivation of Planctomycetes and their phenomic and genomic characterization uncovers novel biology.</title>
        <authorList>
            <person name="Wiegand S."/>
            <person name="Jogler M."/>
            <person name="Boedeker C."/>
            <person name="Pinto D."/>
            <person name="Vollmers J."/>
            <person name="Rivas-Marin E."/>
            <person name="Kohn T."/>
            <person name="Peeters S.H."/>
            <person name="Heuer A."/>
            <person name="Rast P."/>
            <person name="Oberbeckmann S."/>
            <person name="Bunk B."/>
            <person name="Jeske O."/>
            <person name="Meyerdierks A."/>
            <person name="Storesund J.E."/>
            <person name="Kallscheuer N."/>
            <person name="Luecker S."/>
            <person name="Lage O.M."/>
            <person name="Pohl T."/>
            <person name="Merkel B.J."/>
            <person name="Hornburger P."/>
            <person name="Mueller R.-W."/>
            <person name="Bruemmer F."/>
            <person name="Labrenz M."/>
            <person name="Spormann A.M."/>
            <person name="Op den Camp H."/>
            <person name="Overmann J."/>
            <person name="Amann R."/>
            <person name="Jetten M.S.M."/>
            <person name="Mascher T."/>
            <person name="Medema M.H."/>
            <person name="Devos D.P."/>
            <person name="Kaster A.-K."/>
            <person name="Ovreas L."/>
            <person name="Rohde M."/>
            <person name="Galperin M.Y."/>
            <person name="Jogler C."/>
        </authorList>
    </citation>
    <scope>NUCLEOTIDE SEQUENCE [LARGE SCALE GENOMIC DNA]</scope>
    <source>
        <strain evidence="20 21">Mal4</strain>
    </source>
</reference>
<feature type="binding site" evidence="13">
    <location>
        <position position="244"/>
    </location>
    <ligand>
        <name>sn-glycerol 3-phosphate</name>
        <dbReference type="ChEBI" id="CHEBI:57597"/>
    </ligand>
</feature>
<keyword evidence="8 13" id="KW-1208">Phospholipid metabolism</keyword>
<dbReference type="Gene3D" id="1.10.1040.10">
    <property type="entry name" value="N-(1-d-carboxylethyl)-l-norvaline Dehydrogenase, domain 2"/>
    <property type="match status" value="1"/>
</dbReference>
<accession>A0A517Z432</accession>
<keyword evidence="5 13" id="KW-0520">NAD</keyword>
<dbReference type="InterPro" id="IPR036291">
    <property type="entry name" value="NAD(P)-bd_dom_sf"/>
</dbReference>
<dbReference type="Pfam" id="PF01210">
    <property type="entry name" value="NAD_Gly3P_dh_N"/>
    <property type="match status" value="1"/>
</dbReference>
<evidence type="ECO:0000259" key="19">
    <source>
        <dbReference type="Pfam" id="PF07479"/>
    </source>
</evidence>
<feature type="binding site" evidence="13">
    <location>
        <position position="34"/>
    </location>
    <ligand>
        <name>NADPH</name>
        <dbReference type="ChEBI" id="CHEBI:57783"/>
    </ligand>
</feature>
<feature type="binding site" evidence="13">
    <location>
        <position position="255"/>
    </location>
    <ligand>
        <name>NADPH</name>
        <dbReference type="ChEBI" id="CHEBI:57783"/>
    </ligand>
</feature>
<comment type="catalytic activity">
    <reaction evidence="13">
        <text>sn-glycerol 3-phosphate + NAD(+) = dihydroxyacetone phosphate + NADH + H(+)</text>
        <dbReference type="Rhea" id="RHEA:11092"/>
        <dbReference type="ChEBI" id="CHEBI:15378"/>
        <dbReference type="ChEBI" id="CHEBI:57540"/>
        <dbReference type="ChEBI" id="CHEBI:57597"/>
        <dbReference type="ChEBI" id="CHEBI:57642"/>
        <dbReference type="ChEBI" id="CHEBI:57945"/>
        <dbReference type="EC" id="1.1.1.94"/>
    </reaction>
</comment>
<feature type="binding site" evidence="16">
    <location>
        <position position="255"/>
    </location>
    <ligand>
        <name>NAD(+)</name>
        <dbReference type="ChEBI" id="CHEBI:57540"/>
    </ligand>
</feature>
<dbReference type="SUPFAM" id="SSF51735">
    <property type="entry name" value="NAD(P)-binding Rossmann-fold domains"/>
    <property type="match status" value="1"/>
</dbReference>
<feature type="binding site" evidence="13">
    <location>
        <position position="281"/>
    </location>
    <ligand>
        <name>NADPH</name>
        <dbReference type="ChEBI" id="CHEBI:57783"/>
    </ligand>
</feature>
<dbReference type="NCBIfam" id="NF000940">
    <property type="entry name" value="PRK00094.1-2"/>
    <property type="match status" value="1"/>
</dbReference>
<dbReference type="InterPro" id="IPR006168">
    <property type="entry name" value="G3P_DH_NAD-dep"/>
</dbReference>
<evidence type="ECO:0000256" key="3">
    <source>
        <dbReference type="ARBA" id="ARBA00022857"/>
    </source>
</evidence>
<comment type="pathway">
    <text evidence="13">Membrane lipid metabolism; glycerophospholipid metabolism.</text>
</comment>
<evidence type="ECO:0000313" key="20">
    <source>
        <dbReference type="EMBL" id="QDU37226.1"/>
    </source>
</evidence>
<dbReference type="AlphaFoldDB" id="A0A517Z432"/>
<dbReference type="PIRSF" id="PIRSF000114">
    <property type="entry name" value="Glycerol-3-P_dh"/>
    <property type="match status" value="1"/>
</dbReference>
<dbReference type="NCBIfam" id="NF000942">
    <property type="entry name" value="PRK00094.1-4"/>
    <property type="match status" value="1"/>
</dbReference>
<dbReference type="InterPro" id="IPR006109">
    <property type="entry name" value="G3P_DH_NAD-dep_C"/>
</dbReference>
<comment type="catalytic activity">
    <reaction evidence="9">
        <text>sn-glycerol 3-phosphate + NADP(+) = dihydroxyacetone phosphate + NADPH + H(+)</text>
        <dbReference type="Rhea" id="RHEA:11096"/>
        <dbReference type="ChEBI" id="CHEBI:15378"/>
        <dbReference type="ChEBI" id="CHEBI:57597"/>
        <dbReference type="ChEBI" id="CHEBI:57642"/>
        <dbReference type="ChEBI" id="CHEBI:57783"/>
        <dbReference type="ChEBI" id="CHEBI:58349"/>
        <dbReference type="EC" id="1.1.1.94"/>
    </reaction>
    <physiologicalReaction direction="right-to-left" evidence="9">
        <dbReference type="Rhea" id="RHEA:11098"/>
    </physiologicalReaction>
</comment>
<keyword evidence="13" id="KW-0547">Nucleotide-binding</keyword>
<dbReference type="FunFam" id="3.40.50.720:FF:000019">
    <property type="entry name" value="Glycerol-3-phosphate dehydrogenase [NAD(P)+]"/>
    <property type="match status" value="1"/>
</dbReference>
<evidence type="ECO:0000259" key="18">
    <source>
        <dbReference type="Pfam" id="PF01210"/>
    </source>
</evidence>
<feature type="domain" description="Glycerol-3-phosphate dehydrogenase NAD-dependent N-terminal" evidence="18">
    <location>
        <begin position="5"/>
        <end position="159"/>
    </location>
</feature>
<evidence type="ECO:0000256" key="8">
    <source>
        <dbReference type="ARBA" id="ARBA00023264"/>
    </source>
</evidence>
<dbReference type="PANTHER" id="PTHR11728">
    <property type="entry name" value="GLYCEROL-3-PHOSPHATE DEHYDROGENASE"/>
    <property type="match status" value="1"/>
</dbReference>
<organism evidence="20 21">
    <name type="scientific">Maioricimonas rarisocia</name>
    <dbReference type="NCBI Taxonomy" id="2528026"/>
    <lineage>
        <taxon>Bacteria</taxon>
        <taxon>Pseudomonadati</taxon>
        <taxon>Planctomycetota</taxon>
        <taxon>Planctomycetia</taxon>
        <taxon>Planctomycetales</taxon>
        <taxon>Planctomycetaceae</taxon>
        <taxon>Maioricimonas</taxon>
    </lineage>
</organism>
<dbReference type="GO" id="GO:0008654">
    <property type="term" value="P:phospholipid biosynthetic process"/>
    <property type="evidence" value="ECO:0007669"/>
    <property type="project" value="UniProtKB-KW"/>
</dbReference>
<comment type="similarity">
    <text evidence="1 13 17">Belongs to the NAD-dependent glycerol-3-phosphate dehydrogenase family.</text>
</comment>
<evidence type="ECO:0000256" key="10">
    <source>
        <dbReference type="ARBA" id="ARBA00066687"/>
    </source>
</evidence>
<feature type="binding site" evidence="13">
    <location>
        <position position="140"/>
    </location>
    <ligand>
        <name>NADPH</name>
        <dbReference type="ChEBI" id="CHEBI:57783"/>
    </ligand>
</feature>
<dbReference type="EMBL" id="CP036275">
    <property type="protein sequence ID" value="QDU37226.1"/>
    <property type="molecule type" value="Genomic_DNA"/>
</dbReference>
<evidence type="ECO:0000256" key="12">
    <source>
        <dbReference type="ARBA" id="ARBA00080511"/>
    </source>
</evidence>
<feature type="binding site" evidence="13">
    <location>
        <position position="279"/>
    </location>
    <ligand>
        <name>NADPH</name>
        <dbReference type="ChEBI" id="CHEBI:57783"/>
    </ligand>
</feature>
<dbReference type="PROSITE" id="PS00957">
    <property type="entry name" value="NAD_G3PDH"/>
    <property type="match status" value="1"/>
</dbReference>
<feature type="binding site" evidence="13">
    <location>
        <position position="191"/>
    </location>
    <ligand>
        <name>sn-glycerol 3-phosphate</name>
        <dbReference type="ChEBI" id="CHEBI:57597"/>
    </ligand>
</feature>
<gene>
    <name evidence="13 20" type="primary">gpsA</name>
    <name evidence="20" type="ORF">Mal4_15360</name>
</gene>
<dbReference type="GO" id="GO:0005829">
    <property type="term" value="C:cytosol"/>
    <property type="evidence" value="ECO:0007669"/>
    <property type="project" value="TreeGrafter"/>
</dbReference>
<evidence type="ECO:0000313" key="21">
    <source>
        <dbReference type="Proteomes" id="UP000320496"/>
    </source>
</evidence>
<dbReference type="Gene3D" id="3.40.50.720">
    <property type="entry name" value="NAD(P)-binding Rossmann-like Domain"/>
    <property type="match status" value="1"/>
</dbReference>
<evidence type="ECO:0000256" key="13">
    <source>
        <dbReference type="HAMAP-Rule" id="MF_00394"/>
    </source>
</evidence>
<dbReference type="SUPFAM" id="SSF48179">
    <property type="entry name" value="6-phosphogluconate dehydrogenase C-terminal domain-like"/>
    <property type="match status" value="1"/>
</dbReference>
<dbReference type="RefSeq" id="WP_145368013.1">
    <property type="nucleotide sequence ID" value="NZ_CP036275.1"/>
</dbReference>
<dbReference type="InterPro" id="IPR008927">
    <property type="entry name" value="6-PGluconate_DH-like_C_sf"/>
</dbReference>
<evidence type="ECO:0000256" key="9">
    <source>
        <dbReference type="ARBA" id="ARBA00052716"/>
    </source>
</evidence>
<feature type="binding site" evidence="13">
    <location>
        <position position="108"/>
    </location>
    <ligand>
        <name>NADPH</name>
        <dbReference type="ChEBI" id="CHEBI:57783"/>
    </ligand>
</feature>
<keyword evidence="6 13" id="KW-0443">Lipid metabolism</keyword>
<dbReference type="GO" id="GO:0141153">
    <property type="term" value="F:glycerol-3-phosphate dehydrogenase (NADP+) activity"/>
    <property type="evidence" value="ECO:0007669"/>
    <property type="project" value="RHEA"/>
</dbReference>
<keyword evidence="2 13" id="KW-0444">Lipid biosynthesis</keyword>
<sequence>MSIKTTILGSGAMATACSILLTDHPDQSVTIWARNPEHARNMSEQRENRRLLPGVTIPDAVEITSDLPAALDGADYLIVAIPTEFLRESLEAIAPELKENRPVISVVKGLETGTFQRPSQIIGEILGNRAVVALSGPSHAEEIARRLPASVVAASGDVALARRVQSMFSTDRFRVYTNPDLIGVELAGALKNVIAIAAGICDGLGFGDNAKSALMTRGIVEMSRFGVSQGAESTTFAGLAGIGDLITTCISPFGRNRMVGERLGKGETLDAILGSMEAVAEGVNAARSIYELADNQGIDMPITAEVYAVLFEDKSAVEATTSLMLRPPKMETPSFW</sequence>
<feature type="binding site" evidence="13">
    <location>
        <position position="256"/>
    </location>
    <ligand>
        <name>sn-glycerol 3-phosphate</name>
        <dbReference type="ChEBI" id="CHEBI:57597"/>
    </ligand>
</feature>
<feature type="binding site" evidence="13">
    <location>
        <position position="255"/>
    </location>
    <ligand>
        <name>sn-glycerol 3-phosphate</name>
        <dbReference type="ChEBI" id="CHEBI:57597"/>
    </ligand>
</feature>
<feature type="binding site" evidence="16">
    <location>
        <position position="140"/>
    </location>
    <ligand>
        <name>NAD(+)</name>
        <dbReference type="ChEBI" id="CHEBI:57540"/>
    </ligand>
</feature>
<evidence type="ECO:0000256" key="2">
    <source>
        <dbReference type="ARBA" id="ARBA00022516"/>
    </source>
</evidence>
<dbReference type="FunFam" id="1.10.1040.10:FF:000001">
    <property type="entry name" value="Glycerol-3-phosphate dehydrogenase [NAD(P)+]"/>
    <property type="match status" value="1"/>
</dbReference>
<comment type="subcellular location">
    <subcellularLocation>
        <location evidence="13">Cytoplasm</location>
    </subcellularLocation>
</comment>
<evidence type="ECO:0000256" key="16">
    <source>
        <dbReference type="PIRSR" id="PIRSR000114-3"/>
    </source>
</evidence>
<evidence type="ECO:0000256" key="4">
    <source>
        <dbReference type="ARBA" id="ARBA00023002"/>
    </source>
</evidence>
<dbReference type="GO" id="GO:0046167">
    <property type="term" value="P:glycerol-3-phosphate biosynthetic process"/>
    <property type="evidence" value="ECO:0007669"/>
    <property type="project" value="UniProtKB-UniRule"/>
</dbReference>
<evidence type="ECO:0000256" key="14">
    <source>
        <dbReference type="PIRSR" id="PIRSR000114-1"/>
    </source>
</evidence>
<protein>
    <recommendedName>
        <fullName evidence="11 13">Glycerol-3-phosphate dehydrogenase [NAD(P)+]</fullName>
        <ecNumber evidence="10 13">1.1.1.94</ecNumber>
    </recommendedName>
    <alternativeName>
        <fullName evidence="13">NAD(P)(+)-dependent glycerol-3-phosphate dehydrogenase</fullName>
    </alternativeName>
    <alternativeName>
        <fullName evidence="12 13">NAD(P)H-dependent dihydroxyacetone-phosphate reductase</fullName>
    </alternativeName>
</protein>
<dbReference type="EC" id="1.1.1.94" evidence="10 13"/>
<dbReference type="UniPathway" id="UPA00940"/>
<feature type="domain" description="Glycerol-3-phosphate dehydrogenase NAD-dependent C-terminal" evidence="19">
    <location>
        <begin position="180"/>
        <end position="319"/>
    </location>
</feature>
<feature type="binding site" evidence="13">
    <location>
        <position position="138"/>
    </location>
    <ligand>
        <name>sn-glycerol 3-phosphate</name>
        <dbReference type="ChEBI" id="CHEBI:57597"/>
    </ligand>
</feature>
<keyword evidence="13" id="KW-0963">Cytoplasm</keyword>
<feature type="binding site" evidence="15">
    <location>
        <begin position="255"/>
        <end position="256"/>
    </location>
    <ligand>
        <name>substrate</name>
    </ligand>
</feature>
<dbReference type="HAMAP" id="MF_00394">
    <property type="entry name" value="NAD_Glyc3P_dehydrog"/>
    <property type="match status" value="1"/>
</dbReference>
<evidence type="ECO:0000256" key="5">
    <source>
        <dbReference type="ARBA" id="ARBA00023027"/>
    </source>
</evidence>
<comment type="function">
    <text evidence="13">Catalyzes the reduction of the glycolytic intermediate dihydroxyacetone phosphate (DHAP) to sn-glycerol 3-phosphate (G3P), the key precursor for phospholipid synthesis.</text>
</comment>
<keyword evidence="7 13" id="KW-0594">Phospholipid biosynthesis</keyword>
<dbReference type="Proteomes" id="UP000320496">
    <property type="component" value="Chromosome"/>
</dbReference>
<keyword evidence="4 13" id="KW-0560">Oxidoreductase</keyword>
<dbReference type="InterPro" id="IPR011128">
    <property type="entry name" value="G3P_DH_NAD-dep_N"/>
</dbReference>
<evidence type="ECO:0000256" key="11">
    <source>
        <dbReference type="ARBA" id="ARBA00069372"/>
    </source>
</evidence>
<dbReference type="PANTHER" id="PTHR11728:SF1">
    <property type="entry name" value="GLYCEROL-3-PHOSPHATE DEHYDROGENASE [NAD(+)] 2, CHLOROPLASTIC"/>
    <property type="match status" value="1"/>
</dbReference>
<evidence type="ECO:0000256" key="17">
    <source>
        <dbReference type="RuleBase" id="RU000437"/>
    </source>
</evidence>
<dbReference type="InterPro" id="IPR013328">
    <property type="entry name" value="6PGD_dom2"/>
</dbReference>
<proteinExistence type="inferred from homology"/>
<dbReference type="PRINTS" id="PR00077">
    <property type="entry name" value="GPDHDRGNASE"/>
</dbReference>